<organism evidence="3 4">
    <name type="scientific">Asanoa hainanensis</name>
    <dbReference type="NCBI Taxonomy" id="560556"/>
    <lineage>
        <taxon>Bacteria</taxon>
        <taxon>Bacillati</taxon>
        <taxon>Actinomycetota</taxon>
        <taxon>Actinomycetes</taxon>
        <taxon>Micromonosporales</taxon>
        <taxon>Micromonosporaceae</taxon>
        <taxon>Asanoa</taxon>
    </lineage>
</organism>
<gene>
    <name evidence="3" type="ORF">SAMN05421812_101278</name>
</gene>
<evidence type="ECO:0000259" key="2">
    <source>
        <dbReference type="Pfam" id="PF00582"/>
    </source>
</evidence>
<comment type="similarity">
    <text evidence="1">Belongs to the universal stress protein A family.</text>
</comment>
<name>A0A239G9Y9_9ACTN</name>
<dbReference type="AlphaFoldDB" id="A0A239G9Y9"/>
<dbReference type="PANTHER" id="PTHR46268:SF6">
    <property type="entry name" value="UNIVERSAL STRESS PROTEIN UP12"/>
    <property type="match status" value="1"/>
</dbReference>
<dbReference type="InterPro" id="IPR006015">
    <property type="entry name" value="Universal_stress_UspA"/>
</dbReference>
<evidence type="ECO:0000313" key="3">
    <source>
        <dbReference type="EMBL" id="SNS65522.1"/>
    </source>
</evidence>
<dbReference type="OrthoDB" id="4553288at2"/>
<dbReference type="InterPro" id="IPR006016">
    <property type="entry name" value="UspA"/>
</dbReference>
<feature type="domain" description="UspA" evidence="2">
    <location>
        <begin position="31"/>
        <end position="166"/>
    </location>
</feature>
<dbReference type="PRINTS" id="PR01438">
    <property type="entry name" value="UNVRSLSTRESS"/>
</dbReference>
<evidence type="ECO:0000313" key="4">
    <source>
        <dbReference type="Proteomes" id="UP000198362"/>
    </source>
</evidence>
<dbReference type="SUPFAM" id="SSF52402">
    <property type="entry name" value="Adenine nucleotide alpha hydrolases-like"/>
    <property type="match status" value="1"/>
</dbReference>
<sequence>MGTSVARHPDEEHYGPAVRPMKFERGTDGPRVVMVGVDGTETSLRAAASAFGVARRQGCGLTMVFVAAPGLLASLAPQVGYAQQEAFEEIAADLRAEAHRAAEEYGVPITLVTRRGDAFSELAAVADSIKADFVFVGASAQAGHRFVGSIATRLVRLAHWPVVVVP</sequence>
<dbReference type="PANTHER" id="PTHR46268">
    <property type="entry name" value="STRESS RESPONSE PROTEIN NHAX"/>
    <property type="match status" value="1"/>
</dbReference>
<dbReference type="CDD" id="cd00293">
    <property type="entry name" value="USP-like"/>
    <property type="match status" value="1"/>
</dbReference>
<protein>
    <submittedName>
        <fullName evidence="3">Nucleotide-binding universal stress protein, UspA family</fullName>
    </submittedName>
</protein>
<dbReference type="InterPro" id="IPR014729">
    <property type="entry name" value="Rossmann-like_a/b/a_fold"/>
</dbReference>
<dbReference type="Pfam" id="PF00582">
    <property type="entry name" value="Usp"/>
    <property type="match status" value="1"/>
</dbReference>
<accession>A0A239G9Y9</accession>
<evidence type="ECO:0000256" key="1">
    <source>
        <dbReference type="ARBA" id="ARBA00008791"/>
    </source>
</evidence>
<reference evidence="3 4" key="1">
    <citation type="submission" date="2017-06" db="EMBL/GenBank/DDBJ databases">
        <authorList>
            <person name="Kim H.J."/>
            <person name="Triplett B.A."/>
        </authorList>
    </citation>
    <scope>NUCLEOTIDE SEQUENCE [LARGE SCALE GENOMIC DNA]</scope>
    <source>
        <strain evidence="3 4">CGMCC 4.5593</strain>
    </source>
</reference>
<proteinExistence type="inferred from homology"/>
<dbReference type="Proteomes" id="UP000198362">
    <property type="component" value="Unassembled WGS sequence"/>
</dbReference>
<keyword evidence="4" id="KW-1185">Reference proteome</keyword>
<dbReference type="EMBL" id="FZPH01000001">
    <property type="protein sequence ID" value="SNS65522.1"/>
    <property type="molecule type" value="Genomic_DNA"/>
</dbReference>
<dbReference type="Gene3D" id="3.40.50.620">
    <property type="entry name" value="HUPs"/>
    <property type="match status" value="1"/>
</dbReference>
<dbReference type="RefSeq" id="WP_089243765.1">
    <property type="nucleotide sequence ID" value="NZ_FZPH01000001.1"/>
</dbReference>